<dbReference type="EMBL" id="BMQC01000003">
    <property type="protein sequence ID" value="GGK20699.1"/>
    <property type="molecule type" value="Genomic_DNA"/>
</dbReference>
<accession>A0A8J3FIT6</accession>
<evidence type="ECO:0000313" key="4">
    <source>
        <dbReference type="Proteomes" id="UP000662200"/>
    </source>
</evidence>
<reference evidence="3" key="2">
    <citation type="submission" date="2020-09" db="EMBL/GenBank/DDBJ databases">
        <authorList>
            <person name="Sun Q."/>
            <person name="Ohkuma M."/>
        </authorList>
    </citation>
    <scope>NUCLEOTIDE SEQUENCE</scope>
    <source>
        <strain evidence="3">JCM 3091</strain>
    </source>
</reference>
<reference evidence="3" key="1">
    <citation type="journal article" date="2014" name="Int. J. Syst. Evol. Microbiol.">
        <title>Complete genome sequence of Corynebacterium casei LMG S-19264T (=DSM 44701T), isolated from a smear-ripened cheese.</title>
        <authorList>
            <consortium name="US DOE Joint Genome Institute (JGI-PGF)"/>
            <person name="Walter F."/>
            <person name="Albersmeier A."/>
            <person name="Kalinowski J."/>
            <person name="Ruckert C."/>
        </authorList>
    </citation>
    <scope>NUCLEOTIDE SEQUENCE</scope>
    <source>
        <strain evidence="3">JCM 3091</strain>
    </source>
</reference>
<dbReference type="SUPFAM" id="SSF103196">
    <property type="entry name" value="Roadblock/LC7 domain"/>
    <property type="match status" value="1"/>
</dbReference>
<proteinExistence type="predicted"/>
<dbReference type="Proteomes" id="UP000662200">
    <property type="component" value="Unassembled WGS sequence"/>
</dbReference>
<keyword evidence="4" id="KW-1185">Reference proteome</keyword>
<feature type="compositionally biased region" description="Basic and acidic residues" evidence="1">
    <location>
        <begin position="132"/>
        <end position="144"/>
    </location>
</feature>
<dbReference type="SMART" id="SM00960">
    <property type="entry name" value="Robl_LC7"/>
    <property type="match status" value="1"/>
</dbReference>
<name>A0A8J3FIT6_9ACTN</name>
<feature type="region of interest" description="Disordered" evidence="1">
    <location>
        <begin position="125"/>
        <end position="167"/>
    </location>
</feature>
<gene>
    <name evidence="3" type="ORF">GCM10010124_11560</name>
</gene>
<evidence type="ECO:0000256" key="1">
    <source>
        <dbReference type="SAM" id="MobiDB-lite"/>
    </source>
</evidence>
<dbReference type="Gene3D" id="3.30.450.30">
    <property type="entry name" value="Dynein light chain 2a, cytoplasmic"/>
    <property type="match status" value="1"/>
</dbReference>
<evidence type="ECO:0000259" key="2">
    <source>
        <dbReference type="SMART" id="SM00960"/>
    </source>
</evidence>
<sequence>MERDVTVEPAVLTELARLRERLPELTGSVLATTDGMVVAHDAHDLDPETLAAMSAASLGLARRFAVAVDHGTLRETVVACAGGYITTYAAGRDALLTVVTGRLANLARVHLEARRTLERLAQIAPSAPTAADPRRSARPSRKDVPGGLARRKPMASLPRNARQKNAG</sequence>
<evidence type="ECO:0000313" key="3">
    <source>
        <dbReference type="EMBL" id="GGK20699.1"/>
    </source>
</evidence>
<dbReference type="AlphaFoldDB" id="A0A8J3FIT6"/>
<dbReference type="InterPro" id="IPR004942">
    <property type="entry name" value="Roadblock/LAMTOR2_dom"/>
</dbReference>
<organism evidence="3 4">
    <name type="scientific">Pilimelia terevasa</name>
    <dbReference type="NCBI Taxonomy" id="53372"/>
    <lineage>
        <taxon>Bacteria</taxon>
        <taxon>Bacillati</taxon>
        <taxon>Actinomycetota</taxon>
        <taxon>Actinomycetes</taxon>
        <taxon>Micromonosporales</taxon>
        <taxon>Micromonosporaceae</taxon>
        <taxon>Pilimelia</taxon>
    </lineage>
</organism>
<protein>
    <recommendedName>
        <fullName evidence="2">Roadblock/LAMTOR2 domain-containing protein</fullName>
    </recommendedName>
</protein>
<comment type="caution">
    <text evidence="3">The sequence shown here is derived from an EMBL/GenBank/DDBJ whole genome shotgun (WGS) entry which is preliminary data.</text>
</comment>
<feature type="domain" description="Roadblock/LAMTOR2" evidence="2">
    <location>
        <begin position="12"/>
        <end position="100"/>
    </location>
</feature>
<dbReference type="Pfam" id="PF03259">
    <property type="entry name" value="Robl_LC7"/>
    <property type="match status" value="1"/>
</dbReference>